<evidence type="ECO:0000313" key="1">
    <source>
        <dbReference type="EMBL" id="WPU94687.1"/>
    </source>
</evidence>
<keyword evidence="2" id="KW-1185">Reference proteome</keyword>
<dbReference type="EMBL" id="CP139558">
    <property type="protein sequence ID" value="WPU94687.1"/>
    <property type="molecule type" value="Genomic_DNA"/>
</dbReference>
<name>A0ABZ0TQE8_9SPHI</name>
<evidence type="ECO:0000313" key="2">
    <source>
        <dbReference type="Proteomes" id="UP001324380"/>
    </source>
</evidence>
<sequence>MGSITYDFLADSLFLNQNAINTAFKNESDERIEKELADYREHCLKNLENLKKEINENASTLSVFSSTDDTPIDLLKQTALYMDQYVVSDPLFRYTNLFTNEETVMSQQLGFPQKKHHGDGLVKAAKYLKEITPMVAGNFVKIFPVSYHFEPPKELPFNIPVDYYNNILPREILNFFHENKIVNGLEKMPEGGWAVRDGQELQPCRGITIDFGNIGHHSSMLYFLHEMEILHYDERTKRMQYRQYLPETPPDEAHFNAWVQQSVNSAARAYFDTTFGEIYIASQLKSSYICEDAFTNDLISKDFQKNDSISSYTANQMLNIELPFLDKIDVDKLMQIRQNDADVFTNFRVELEKQFREIRAITDPEQIRLKTENIFHELNEVQGHKVKMKLDHLKKQVFLNSALAIGGLVGTVPTAGISLISTAVAAAKGYKDYRDYLSYVKENPAYFLWNVINR</sequence>
<gene>
    <name evidence="1" type="ORF">SNE25_04030</name>
</gene>
<dbReference type="Proteomes" id="UP001324380">
    <property type="component" value="Chromosome"/>
</dbReference>
<protein>
    <recommendedName>
        <fullName evidence="3">Coiled-coil protein</fullName>
    </recommendedName>
</protein>
<dbReference type="RefSeq" id="WP_321563803.1">
    <property type="nucleotide sequence ID" value="NZ_CP139558.1"/>
</dbReference>
<reference evidence="1 2" key="1">
    <citation type="submission" date="2023-11" db="EMBL/GenBank/DDBJ databases">
        <title>Analysis of the Genomes of Mucilaginibacter gossypii cycad 4 and M. sabulilitoris SNA2: microbes with the potential for plant growth promotion.</title>
        <authorList>
            <person name="Hirsch A.M."/>
            <person name="Humm E."/>
            <person name="Rubbi M."/>
            <person name="Del Vecchio G."/>
            <person name="Ha S.M."/>
            <person name="Pellegrini M."/>
            <person name="Gunsalus R.P."/>
        </authorList>
    </citation>
    <scope>NUCLEOTIDE SEQUENCE [LARGE SCALE GENOMIC DNA]</scope>
    <source>
        <strain evidence="1 2">SNA2</strain>
    </source>
</reference>
<accession>A0ABZ0TQE8</accession>
<proteinExistence type="predicted"/>
<organism evidence="1 2">
    <name type="scientific">Mucilaginibacter sabulilitoris</name>
    <dbReference type="NCBI Taxonomy" id="1173583"/>
    <lineage>
        <taxon>Bacteria</taxon>
        <taxon>Pseudomonadati</taxon>
        <taxon>Bacteroidota</taxon>
        <taxon>Sphingobacteriia</taxon>
        <taxon>Sphingobacteriales</taxon>
        <taxon>Sphingobacteriaceae</taxon>
        <taxon>Mucilaginibacter</taxon>
    </lineage>
</organism>
<evidence type="ECO:0008006" key="3">
    <source>
        <dbReference type="Google" id="ProtNLM"/>
    </source>
</evidence>